<sequence length="99" mass="10417">MLTMGLTVLGAGTVLAVAAAPALTSLYLEQGGNADSELTNAFARLLLPEIFFYGVFALLSAILARQSRSARPSRTLWPARSAARRSASRGGTAVCNRFS</sequence>
<gene>
    <name evidence="2" type="ORF">SAMN05421854_103120</name>
</gene>
<accession>A0A1I5KBQ0</accession>
<keyword evidence="1" id="KW-0472">Membrane</keyword>
<dbReference type="AlphaFoldDB" id="A0A1I5KBQ0"/>
<evidence type="ECO:0000256" key="1">
    <source>
        <dbReference type="SAM" id="Phobius"/>
    </source>
</evidence>
<reference evidence="2 3" key="1">
    <citation type="submission" date="2016-10" db="EMBL/GenBank/DDBJ databases">
        <authorList>
            <person name="de Groot N.N."/>
        </authorList>
    </citation>
    <scope>NUCLEOTIDE SEQUENCE [LARGE SCALE GENOMIC DNA]</scope>
    <source>
        <strain evidence="2 3">DSM 44637</strain>
    </source>
</reference>
<dbReference type="STRING" id="112413.SAMN05421854_103120"/>
<dbReference type="EMBL" id="FOWC01000003">
    <property type="protein sequence ID" value="SFO82455.1"/>
    <property type="molecule type" value="Genomic_DNA"/>
</dbReference>
<protein>
    <submittedName>
        <fullName evidence="2">Uncharacterized protein</fullName>
    </submittedName>
</protein>
<evidence type="ECO:0000313" key="2">
    <source>
        <dbReference type="EMBL" id="SFO82455.1"/>
    </source>
</evidence>
<organism evidence="2 3">
    <name type="scientific">Amycolatopsis rubida</name>
    <dbReference type="NCBI Taxonomy" id="112413"/>
    <lineage>
        <taxon>Bacteria</taxon>
        <taxon>Bacillati</taxon>
        <taxon>Actinomycetota</taxon>
        <taxon>Actinomycetes</taxon>
        <taxon>Pseudonocardiales</taxon>
        <taxon>Pseudonocardiaceae</taxon>
        <taxon>Amycolatopsis</taxon>
    </lineage>
</organism>
<keyword evidence="1" id="KW-1133">Transmembrane helix</keyword>
<dbReference type="Proteomes" id="UP000199137">
    <property type="component" value="Unassembled WGS sequence"/>
</dbReference>
<name>A0A1I5KBQ0_9PSEU</name>
<evidence type="ECO:0000313" key="3">
    <source>
        <dbReference type="Proteomes" id="UP000199137"/>
    </source>
</evidence>
<keyword evidence="1" id="KW-0812">Transmembrane</keyword>
<feature type="transmembrane region" description="Helical" evidence="1">
    <location>
        <begin position="46"/>
        <end position="64"/>
    </location>
</feature>
<dbReference type="RefSeq" id="WP_067586554.1">
    <property type="nucleotide sequence ID" value="NZ_FOWC01000003.1"/>
</dbReference>
<proteinExistence type="predicted"/>